<evidence type="ECO:0000256" key="3">
    <source>
        <dbReference type="ARBA" id="ARBA00022679"/>
    </source>
</evidence>
<dbReference type="Pfam" id="PF25579">
    <property type="entry name" value="TPR_TRIP12_N"/>
    <property type="match status" value="1"/>
</dbReference>
<evidence type="ECO:0000256" key="1">
    <source>
        <dbReference type="ARBA" id="ARBA00000885"/>
    </source>
</evidence>
<dbReference type="GO" id="GO:0061630">
    <property type="term" value="F:ubiquitin protein ligase activity"/>
    <property type="evidence" value="ECO:0007669"/>
    <property type="project" value="UniProtKB-EC"/>
</dbReference>
<feature type="domain" description="E3 ubiquitin-protein ligase TRIP12-like TPR repeats" evidence="4">
    <location>
        <begin position="41"/>
        <end position="121"/>
    </location>
</feature>
<dbReference type="AlphaFoldDB" id="A0ABD1WJ13"/>
<name>A0ABD1WJ13_9LAMI</name>
<dbReference type="EMBL" id="JBFOLJ010000003">
    <property type="protein sequence ID" value="KAL2549669.1"/>
    <property type="molecule type" value="Genomic_DNA"/>
</dbReference>
<gene>
    <name evidence="5" type="ORF">Fot_11199</name>
</gene>
<protein>
    <recommendedName>
        <fullName evidence="2">HECT-type E3 ubiquitin transferase</fullName>
        <ecNumber evidence="2">2.3.2.26</ecNumber>
    </recommendedName>
</protein>
<dbReference type="PANTHER" id="PTHR45670:SF10">
    <property type="entry name" value="E3 UBIQUITIN-PROTEIN LIGASE UPL4"/>
    <property type="match status" value="1"/>
</dbReference>
<dbReference type="InterPro" id="IPR057948">
    <property type="entry name" value="TPR_TRIP12_N"/>
</dbReference>
<evidence type="ECO:0000313" key="6">
    <source>
        <dbReference type="Proteomes" id="UP001604277"/>
    </source>
</evidence>
<evidence type="ECO:0000259" key="4">
    <source>
        <dbReference type="Pfam" id="PF25579"/>
    </source>
</evidence>
<dbReference type="InterPro" id="IPR016024">
    <property type="entry name" value="ARM-type_fold"/>
</dbReference>
<organism evidence="5 6">
    <name type="scientific">Forsythia ovata</name>
    <dbReference type="NCBI Taxonomy" id="205694"/>
    <lineage>
        <taxon>Eukaryota</taxon>
        <taxon>Viridiplantae</taxon>
        <taxon>Streptophyta</taxon>
        <taxon>Embryophyta</taxon>
        <taxon>Tracheophyta</taxon>
        <taxon>Spermatophyta</taxon>
        <taxon>Magnoliopsida</taxon>
        <taxon>eudicotyledons</taxon>
        <taxon>Gunneridae</taxon>
        <taxon>Pentapetalae</taxon>
        <taxon>asterids</taxon>
        <taxon>lamiids</taxon>
        <taxon>Lamiales</taxon>
        <taxon>Oleaceae</taxon>
        <taxon>Forsythieae</taxon>
        <taxon>Forsythia</taxon>
    </lineage>
</organism>
<dbReference type="InterPro" id="IPR045322">
    <property type="entry name" value="HECTD1/TRIP12-like"/>
</dbReference>
<dbReference type="SUPFAM" id="SSF48371">
    <property type="entry name" value="ARM repeat"/>
    <property type="match status" value="1"/>
</dbReference>
<dbReference type="EC" id="2.3.2.26" evidence="2"/>
<reference evidence="6" key="1">
    <citation type="submission" date="2024-07" db="EMBL/GenBank/DDBJ databases">
        <title>Two chromosome-level genome assemblies of Korean endemic species Abeliophyllum distichum and Forsythia ovata (Oleaceae).</title>
        <authorList>
            <person name="Jang H."/>
        </authorList>
    </citation>
    <scope>NUCLEOTIDE SEQUENCE [LARGE SCALE GENOMIC DNA]</scope>
</reference>
<evidence type="ECO:0000256" key="2">
    <source>
        <dbReference type="ARBA" id="ARBA00012485"/>
    </source>
</evidence>
<dbReference type="Gene3D" id="1.25.10.10">
    <property type="entry name" value="Leucine-rich Repeat Variant"/>
    <property type="match status" value="1"/>
</dbReference>
<dbReference type="InterPro" id="IPR011989">
    <property type="entry name" value="ARM-like"/>
</dbReference>
<keyword evidence="3" id="KW-0808">Transferase</keyword>
<dbReference type="Gene3D" id="3.30.830.10">
    <property type="entry name" value="Metalloenzyme, LuxS/M16 peptidase-like"/>
    <property type="match status" value="2"/>
</dbReference>
<comment type="caution">
    <text evidence="5">The sequence shown here is derived from an EMBL/GenBank/DDBJ whole genome shotgun (WGS) entry which is preliminary data.</text>
</comment>
<dbReference type="PANTHER" id="PTHR45670">
    <property type="entry name" value="E3 UBIQUITIN-PROTEIN LIGASE TRIP12"/>
    <property type="match status" value="1"/>
</dbReference>
<comment type="catalytic activity">
    <reaction evidence="1">
        <text>S-ubiquitinyl-[E2 ubiquitin-conjugating enzyme]-L-cysteine + [acceptor protein]-L-lysine = [E2 ubiquitin-conjugating enzyme]-L-cysteine + N(6)-ubiquitinyl-[acceptor protein]-L-lysine.</text>
        <dbReference type="EC" id="2.3.2.26"/>
    </reaction>
</comment>
<proteinExistence type="predicted"/>
<accession>A0ABD1WJ13</accession>
<evidence type="ECO:0000313" key="5">
    <source>
        <dbReference type="EMBL" id="KAL2549669.1"/>
    </source>
</evidence>
<dbReference type="Proteomes" id="UP001604277">
    <property type="component" value="Unassembled WGS sequence"/>
</dbReference>
<keyword evidence="6" id="KW-1185">Reference proteome</keyword>
<sequence>MSVYIDVAHPSAGGGKKCDNCMNIFKMKGLQQIAQFVMHLDADGSLSSLMADSLSPILVKLTRHESNPDIVLLALRAMTYLCDINPQSSSFLVRHDVVPALCQRLMAIEYLDVAKQVYDVLLSCSEITLLGVIRLDLSGNSNVTTVIDMKLEKHKNLREEFGFCWREICDGTLQFDGRECEVAVLKLLDSQLQKSKFYVRLQLQLLFYY</sequence>